<organism evidence="10 11">
    <name type="scientific">Candidatus Thiodiazotropha taylori</name>
    <dbReference type="NCBI Taxonomy" id="2792791"/>
    <lineage>
        <taxon>Bacteria</taxon>
        <taxon>Pseudomonadati</taxon>
        <taxon>Pseudomonadota</taxon>
        <taxon>Gammaproteobacteria</taxon>
        <taxon>Chromatiales</taxon>
        <taxon>Sedimenticolaceae</taxon>
        <taxon>Candidatus Thiodiazotropha</taxon>
    </lineage>
</organism>
<reference evidence="10" key="1">
    <citation type="journal article" date="2021" name="Proc. Natl. Acad. Sci. U.S.A.">
        <title>Global biogeography of chemosynthetic symbionts reveals both localized and globally distributed symbiont groups. .</title>
        <authorList>
            <person name="Osvatic J.T."/>
            <person name="Wilkins L.G.E."/>
            <person name="Leibrecht L."/>
            <person name="Leray M."/>
            <person name="Zauner S."/>
            <person name="Polzin J."/>
            <person name="Camacho Y."/>
            <person name="Gros O."/>
            <person name="van Gils J.A."/>
            <person name="Eisen J.A."/>
            <person name="Petersen J.M."/>
            <person name="Yuen B."/>
        </authorList>
    </citation>
    <scope>NUCLEOTIDE SEQUENCE</scope>
    <source>
        <strain evidence="10">MAGclacostrist064TRANS</strain>
    </source>
</reference>
<dbReference type="GO" id="GO:0005886">
    <property type="term" value="C:plasma membrane"/>
    <property type="evidence" value="ECO:0007669"/>
    <property type="project" value="UniProtKB-SubCell"/>
</dbReference>
<feature type="transmembrane region" description="Helical" evidence="7">
    <location>
        <begin position="240"/>
        <end position="261"/>
    </location>
</feature>
<dbReference type="InterPro" id="IPR050622">
    <property type="entry name" value="CPA3_antiporter_subunitB"/>
</dbReference>
<proteinExistence type="inferred from homology"/>
<evidence type="ECO:0000313" key="11">
    <source>
        <dbReference type="Proteomes" id="UP000886667"/>
    </source>
</evidence>
<keyword evidence="3" id="KW-1003">Cell membrane</keyword>
<evidence type="ECO:0000256" key="5">
    <source>
        <dbReference type="ARBA" id="ARBA00022989"/>
    </source>
</evidence>
<comment type="similarity">
    <text evidence="2">Belongs to the CPA3 antiporters (TC 2.A.63) subunit B family.</text>
</comment>
<feature type="transmembrane region" description="Helical" evidence="7">
    <location>
        <begin position="55"/>
        <end position="74"/>
    </location>
</feature>
<dbReference type="Pfam" id="PF04039">
    <property type="entry name" value="MnhB"/>
    <property type="match status" value="1"/>
</dbReference>
<dbReference type="Proteomes" id="UP000886667">
    <property type="component" value="Unassembled WGS sequence"/>
</dbReference>
<feature type="transmembrane region" description="Helical" evidence="7">
    <location>
        <begin position="152"/>
        <end position="169"/>
    </location>
</feature>
<keyword evidence="4 7" id="KW-0812">Transmembrane</keyword>
<feature type="transmembrane region" description="Helical" evidence="7">
    <location>
        <begin position="210"/>
        <end position="228"/>
    </location>
</feature>
<feature type="domain" description="MrpA C-terminal/MbhD" evidence="9">
    <location>
        <begin position="14"/>
        <end position="75"/>
    </location>
</feature>
<evidence type="ECO:0000256" key="4">
    <source>
        <dbReference type="ARBA" id="ARBA00022692"/>
    </source>
</evidence>
<evidence type="ECO:0000256" key="2">
    <source>
        <dbReference type="ARBA" id="ARBA00009425"/>
    </source>
</evidence>
<feature type="transmembrane region" description="Helical" evidence="7">
    <location>
        <begin position="94"/>
        <end position="116"/>
    </location>
</feature>
<feature type="transmembrane region" description="Helical" evidence="7">
    <location>
        <begin position="6"/>
        <end position="24"/>
    </location>
</feature>
<evidence type="ECO:0000256" key="1">
    <source>
        <dbReference type="ARBA" id="ARBA00004651"/>
    </source>
</evidence>
<dbReference type="Pfam" id="PF13244">
    <property type="entry name" value="MbhD"/>
    <property type="match status" value="1"/>
</dbReference>
<feature type="transmembrane region" description="Helical" evidence="7">
    <location>
        <begin position="273"/>
        <end position="297"/>
    </location>
</feature>
<name>A0A9E4KD85_9GAMM</name>
<feature type="transmembrane region" description="Helical" evidence="7">
    <location>
        <begin position="181"/>
        <end position="204"/>
    </location>
</feature>
<evidence type="ECO:0000256" key="6">
    <source>
        <dbReference type="ARBA" id="ARBA00023136"/>
    </source>
</evidence>
<dbReference type="PANTHER" id="PTHR33932">
    <property type="entry name" value="NA(+)/H(+) ANTIPORTER SUBUNIT B"/>
    <property type="match status" value="1"/>
</dbReference>
<evidence type="ECO:0000256" key="3">
    <source>
        <dbReference type="ARBA" id="ARBA00022475"/>
    </source>
</evidence>
<evidence type="ECO:0000256" key="7">
    <source>
        <dbReference type="SAM" id="Phobius"/>
    </source>
</evidence>
<evidence type="ECO:0000259" key="9">
    <source>
        <dbReference type="Pfam" id="PF13244"/>
    </source>
</evidence>
<comment type="caution">
    <text evidence="10">The sequence shown here is derived from an EMBL/GenBank/DDBJ whole genome shotgun (WGS) entry which is preliminary data.</text>
</comment>
<protein>
    <submittedName>
        <fullName evidence="10">DUF4040 domain-containing protein</fullName>
    </submittedName>
</protein>
<evidence type="ECO:0000259" key="8">
    <source>
        <dbReference type="Pfam" id="PF04039"/>
    </source>
</evidence>
<evidence type="ECO:0000313" key="10">
    <source>
        <dbReference type="EMBL" id="MCG7947410.1"/>
    </source>
</evidence>
<gene>
    <name evidence="10" type="ORF">JAZ07_13785</name>
</gene>
<dbReference type="EMBL" id="JAEPCM010000470">
    <property type="protein sequence ID" value="MCG7947410.1"/>
    <property type="molecule type" value="Genomic_DNA"/>
</dbReference>
<dbReference type="AlphaFoldDB" id="A0A9E4KD85"/>
<sequence>MNLTLLPDLLLAGMLIGLAWAALSSNDLRRGVVLFIAFGLLLAIVWARLLAPDLALAEAAIGAGLSGALLLVALRDGGGADQHAAKPSTLNRWLIDLFVLVMTCLIGWVLWLTIYAEPVERLALLANAMLDRSGVSNPVTAVLLNYRAYDTLLELVVVLAAALGVVVVGRERRGYRKAGPVFHGLVHWLVPLLIVTAGYLLWVGAHAPGGAFQAGATLAAAGIVLRLAGYDAAGLPDGRLLRWLLVAGAGVFLLLGLAMTFSGGGFLQYPEAWSGSLILIIEVAATASIAAALVLAYRGGRADGWSLMDEKDENREVSS</sequence>
<feature type="transmembrane region" description="Helical" evidence="7">
    <location>
        <begin position="31"/>
        <end position="49"/>
    </location>
</feature>
<dbReference type="PANTHER" id="PTHR33932:SF4">
    <property type="entry name" value="NA(+)_H(+) ANTIPORTER SUBUNIT B"/>
    <property type="match status" value="1"/>
</dbReference>
<dbReference type="InterPro" id="IPR007182">
    <property type="entry name" value="MnhB"/>
</dbReference>
<keyword evidence="5 7" id="KW-1133">Transmembrane helix</keyword>
<accession>A0A9E4KD85</accession>
<dbReference type="InterPro" id="IPR025383">
    <property type="entry name" value="MrpA_C/MbhD"/>
</dbReference>
<feature type="domain" description="Na+/H+ antiporter MnhB subunit-related protein" evidence="8">
    <location>
        <begin position="185"/>
        <end position="281"/>
    </location>
</feature>
<comment type="subcellular location">
    <subcellularLocation>
        <location evidence="1">Cell membrane</location>
        <topology evidence="1">Multi-pass membrane protein</topology>
    </subcellularLocation>
</comment>
<keyword evidence="6 7" id="KW-0472">Membrane</keyword>